<dbReference type="KEGG" id="cjap:GWK36_11330"/>
<evidence type="ECO:0000313" key="2">
    <source>
        <dbReference type="EMBL" id="QIK38474.1"/>
    </source>
</evidence>
<dbReference type="Pfam" id="PF14373">
    <property type="entry name" value="Imm_superinfect"/>
    <property type="match status" value="1"/>
</dbReference>
<proteinExistence type="predicted"/>
<feature type="transmembrane region" description="Helical" evidence="1">
    <location>
        <begin position="20"/>
        <end position="38"/>
    </location>
</feature>
<keyword evidence="1" id="KW-0812">Transmembrane</keyword>
<keyword evidence="1" id="KW-0472">Membrane</keyword>
<dbReference type="EMBL" id="CP048029">
    <property type="protein sequence ID" value="QIK38474.1"/>
    <property type="molecule type" value="Genomic_DNA"/>
</dbReference>
<accession>A0A6G7VES4</accession>
<name>A0A6G7VES4_9GAMM</name>
<organism evidence="2 3">
    <name type="scientific">Caldichromatium japonicum</name>
    <dbReference type="NCBI Taxonomy" id="2699430"/>
    <lineage>
        <taxon>Bacteria</taxon>
        <taxon>Pseudomonadati</taxon>
        <taxon>Pseudomonadota</taxon>
        <taxon>Gammaproteobacteria</taxon>
        <taxon>Chromatiales</taxon>
        <taxon>Chromatiaceae</taxon>
        <taxon>Caldichromatium</taxon>
    </lineage>
</organism>
<feature type="transmembrane region" description="Helical" evidence="1">
    <location>
        <begin position="71"/>
        <end position="95"/>
    </location>
</feature>
<dbReference type="AlphaFoldDB" id="A0A6G7VES4"/>
<reference evidence="3" key="1">
    <citation type="submission" date="2020-01" db="EMBL/GenBank/DDBJ databases">
        <title>Caldichromatium gen. nov., sp. nov., a thermophilic purple sulfur bacterium member of the family Chromatiaceae isolated from Nakabusa hot spring, Japan.</title>
        <authorList>
            <person name="Saini M.K."/>
            <person name="Hanada S."/>
            <person name="Tank M."/>
        </authorList>
    </citation>
    <scope>NUCLEOTIDE SEQUENCE [LARGE SCALE GENOMIC DNA]</scope>
    <source>
        <strain evidence="3">No.7</strain>
    </source>
</reference>
<gene>
    <name evidence="2" type="ORF">GWK36_11330</name>
</gene>
<evidence type="ECO:0000313" key="3">
    <source>
        <dbReference type="Proteomes" id="UP000502699"/>
    </source>
</evidence>
<sequence length="109" mass="12438">MRIKTLIYSGLRRLGLWRSLGLLLVLWLSLLLAIDALYPVDVRGWFLSALLILGYLLPLLLAFARQHQRRLLIATLNVLFGWTIIGWFVLLFWALGQADRPTGGTTISY</sequence>
<protein>
    <submittedName>
        <fullName evidence="2">Superinfection immunity protein</fullName>
    </submittedName>
</protein>
<keyword evidence="3" id="KW-1185">Reference proteome</keyword>
<evidence type="ECO:0000256" key="1">
    <source>
        <dbReference type="SAM" id="Phobius"/>
    </source>
</evidence>
<keyword evidence="1" id="KW-1133">Transmembrane helix</keyword>
<dbReference type="RefSeq" id="WP_166271231.1">
    <property type="nucleotide sequence ID" value="NZ_CP048029.1"/>
</dbReference>
<feature type="transmembrane region" description="Helical" evidence="1">
    <location>
        <begin position="44"/>
        <end position="64"/>
    </location>
</feature>
<dbReference type="Proteomes" id="UP000502699">
    <property type="component" value="Chromosome"/>
</dbReference>
<dbReference type="InterPro" id="IPR016410">
    <property type="entry name" value="Phage_imm"/>
</dbReference>